<sequence length="81" mass="9474">QDFLFQLAVELAAKYRESREKEDKPKTLINISSDSRVRKTCQVRYCKDNKATKICLKCKKYVCGICTSENFIVCRKCNENE</sequence>
<organism evidence="1 2">
    <name type="scientific">Strongyloides papillosus</name>
    <name type="common">Intestinal threadworm</name>
    <dbReference type="NCBI Taxonomy" id="174720"/>
    <lineage>
        <taxon>Eukaryota</taxon>
        <taxon>Metazoa</taxon>
        <taxon>Ecdysozoa</taxon>
        <taxon>Nematoda</taxon>
        <taxon>Chromadorea</taxon>
        <taxon>Rhabditida</taxon>
        <taxon>Tylenchina</taxon>
        <taxon>Panagrolaimomorpha</taxon>
        <taxon>Strongyloidoidea</taxon>
        <taxon>Strongyloididae</taxon>
        <taxon>Strongyloides</taxon>
    </lineage>
</organism>
<accession>A0A0N5B2V0</accession>
<dbReference type="AlphaFoldDB" id="A0A0N5B2V0"/>
<name>A0A0N5B2V0_STREA</name>
<dbReference type="Proteomes" id="UP000046392">
    <property type="component" value="Unplaced"/>
</dbReference>
<protein>
    <submittedName>
        <fullName evidence="2">Tnp_zf-ribbon_2 domain-containing protein</fullName>
    </submittedName>
</protein>
<evidence type="ECO:0000313" key="1">
    <source>
        <dbReference type="Proteomes" id="UP000046392"/>
    </source>
</evidence>
<reference evidence="2" key="1">
    <citation type="submission" date="2017-02" db="UniProtKB">
        <authorList>
            <consortium name="WormBaseParasite"/>
        </authorList>
    </citation>
    <scope>IDENTIFICATION</scope>
</reference>
<dbReference type="WBParaSite" id="SPAL_0000040300.1">
    <property type="protein sequence ID" value="SPAL_0000040300.1"/>
    <property type="gene ID" value="SPAL_0000040300"/>
</dbReference>
<keyword evidence="1" id="KW-1185">Reference proteome</keyword>
<proteinExistence type="predicted"/>
<evidence type="ECO:0000313" key="2">
    <source>
        <dbReference type="WBParaSite" id="SPAL_0000040300.1"/>
    </source>
</evidence>